<reference evidence="3" key="1">
    <citation type="journal article" date="2014" name="Int. J. Syst. Evol. Microbiol.">
        <title>Complete genome sequence of Corynebacterium casei LMG S-19264T (=DSM 44701T), isolated from a smear-ripened cheese.</title>
        <authorList>
            <consortium name="US DOE Joint Genome Institute (JGI-PGF)"/>
            <person name="Walter F."/>
            <person name="Albersmeier A."/>
            <person name="Kalinowski J."/>
            <person name="Ruckert C."/>
        </authorList>
    </citation>
    <scope>NUCLEOTIDE SEQUENCE</scope>
    <source>
        <strain evidence="3">CGMCC 1.12919</strain>
    </source>
</reference>
<comment type="caution">
    <text evidence="3">The sequence shown here is derived from an EMBL/GenBank/DDBJ whole genome shotgun (WGS) entry which is preliminary data.</text>
</comment>
<gene>
    <name evidence="3" type="ORF">GCM10010994_20440</name>
</gene>
<evidence type="ECO:0000313" key="3">
    <source>
        <dbReference type="EMBL" id="GGC61740.1"/>
    </source>
</evidence>
<evidence type="ECO:0000256" key="2">
    <source>
        <dbReference type="SAM" id="SignalP"/>
    </source>
</evidence>
<dbReference type="Proteomes" id="UP000637002">
    <property type="component" value="Unassembled WGS sequence"/>
</dbReference>
<feature type="region of interest" description="Disordered" evidence="1">
    <location>
        <begin position="29"/>
        <end position="83"/>
    </location>
</feature>
<feature type="chain" id="PRO_5037064929" description="SH3 domain-containing protein" evidence="2">
    <location>
        <begin position="33"/>
        <end position="227"/>
    </location>
</feature>
<evidence type="ECO:0000313" key="4">
    <source>
        <dbReference type="Proteomes" id="UP000637002"/>
    </source>
</evidence>
<accession>A0A916U5S6</accession>
<dbReference type="AlphaFoldDB" id="A0A916U5S6"/>
<dbReference type="EMBL" id="BMGG01000003">
    <property type="protein sequence ID" value="GGC61740.1"/>
    <property type="molecule type" value="Genomic_DNA"/>
</dbReference>
<keyword evidence="4" id="KW-1185">Reference proteome</keyword>
<sequence length="227" mass="24321">MPQLRGPAWQIVPSAIALAMLLTAAGSGAAWAQTPPGGAVPSKANPPAPSKGTRPMERRPAADATATPQPRRTLPEIETDPSKLPPLVARMRAAIIEAAQTGDVEKLRLALERNEMPPLLSKGQTGDPIAGLKARSGDGDGRETLGILLDVIEGPYVHLKPGTAEEMYVWPWFAAYPPTELDAGQRVEVYRILRAAEFKASLATGRYSSWRLGIGPDGTWHYFLAGE</sequence>
<protein>
    <recommendedName>
        <fullName evidence="5">SH3 domain-containing protein</fullName>
    </recommendedName>
</protein>
<evidence type="ECO:0000256" key="1">
    <source>
        <dbReference type="SAM" id="MobiDB-lite"/>
    </source>
</evidence>
<reference evidence="3" key="2">
    <citation type="submission" date="2020-09" db="EMBL/GenBank/DDBJ databases">
        <authorList>
            <person name="Sun Q."/>
            <person name="Zhou Y."/>
        </authorList>
    </citation>
    <scope>NUCLEOTIDE SEQUENCE</scope>
    <source>
        <strain evidence="3">CGMCC 1.12919</strain>
    </source>
</reference>
<evidence type="ECO:0008006" key="5">
    <source>
        <dbReference type="Google" id="ProtNLM"/>
    </source>
</evidence>
<name>A0A916U5S6_9HYPH</name>
<keyword evidence="2" id="KW-0732">Signal</keyword>
<organism evidence="3 4">
    <name type="scientific">Chelatococcus reniformis</name>
    <dbReference type="NCBI Taxonomy" id="1494448"/>
    <lineage>
        <taxon>Bacteria</taxon>
        <taxon>Pseudomonadati</taxon>
        <taxon>Pseudomonadota</taxon>
        <taxon>Alphaproteobacteria</taxon>
        <taxon>Hyphomicrobiales</taxon>
        <taxon>Chelatococcaceae</taxon>
        <taxon>Chelatococcus</taxon>
    </lineage>
</organism>
<feature type="signal peptide" evidence="2">
    <location>
        <begin position="1"/>
        <end position="32"/>
    </location>
</feature>
<proteinExistence type="predicted"/>